<dbReference type="PROSITE" id="PS51471">
    <property type="entry name" value="FE2OG_OXY"/>
    <property type="match status" value="1"/>
</dbReference>
<evidence type="ECO:0000256" key="7">
    <source>
        <dbReference type="SAM" id="SignalP"/>
    </source>
</evidence>
<feature type="domain" description="Fe2OG dioxygenase" evidence="8">
    <location>
        <begin position="125"/>
        <end position="228"/>
    </location>
</feature>
<proteinExistence type="predicted"/>
<dbReference type="GO" id="GO:0005506">
    <property type="term" value="F:iron ion binding"/>
    <property type="evidence" value="ECO:0007669"/>
    <property type="project" value="InterPro"/>
</dbReference>
<comment type="cofactor">
    <cofactor evidence="1">
        <name>L-ascorbate</name>
        <dbReference type="ChEBI" id="CHEBI:38290"/>
    </cofactor>
</comment>
<keyword evidence="4" id="KW-0560">Oxidoreductase</keyword>
<evidence type="ECO:0000259" key="8">
    <source>
        <dbReference type="PROSITE" id="PS51471"/>
    </source>
</evidence>
<evidence type="ECO:0000256" key="6">
    <source>
        <dbReference type="SAM" id="Phobius"/>
    </source>
</evidence>
<evidence type="ECO:0000256" key="1">
    <source>
        <dbReference type="ARBA" id="ARBA00001961"/>
    </source>
</evidence>
<dbReference type="InterPro" id="IPR006620">
    <property type="entry name" value="Pro_4_hyd_alph"/>
</dbReference>
<sequence>MVTMRIILQVACFAVSTNALFFPRPPECAGGCIEPYGESRQPRATCPVGVLHQVVTEAEADFMVAQAEAYAAKHGWKTERHQHYPTTDLPWRLLPTVWPLLNRTLAAVEADVHARCNLTAAEQLSVNDIFLVKYTARDGQRGLARHRDGSFTSFNLMLSNPTDYEGGGTRFDSCGPQKCAPLAPGMPDDRPLYRVPKGSMLVHGGGNFHEGVPVTAGSRYIVAGFLGLNRHCCSLKYAGVYGLWQLLRALATSRYPGYRAPGHDTILLNEFTSLLGGMLRLMVLLALAYVCIVAAMGVGLWAWERARTWVQKSA</sequence>
<gene>
    <name evidence="9" type="ORF">POBO1169_LOCUS12278</name>
</gene>
<evidence type="ECO:0000313" key="9">
    <source>
        <dbReference type="EMBL" id="CAD8674503.1"/>
    </source>
</evidence>
<evidence type="ECO:0000256" key="2">
    <source>
        <dbReference type="ARBA" id="ARBA00022723"/>
    </source>
</evidence>
<keyword evidence="6" id="KW-1133">Transmembrane helix</keyword>
<feature type="signal peptide" evidence="7">
    <location>
        <begin position="1"/>
        <end position="19"/>
    </location>
</feature>
<keyword evidence="2" id="KW-0479">Metal-binding</keyword>
<keyword evidence="7" id="KW-0732">Signal</keyword>
<evidence type="ECO:0000256" key="4">
    <source>
        <dbReference type="ARBA" id="ARBA00023002"/>
    </source>
</evidence>
<keyword evidence="6" id="KW-0812">Transmembrane</keyword>
<dbReference type="SMART" id="SM00702">
    <property type="entry name" value="P4Hc"/>
    <property type="match status" value="1"/>
</dbReference>
<name>A0A7S0WN72_9CHLO</name>
<feature type="transmembrane region" description="Helical" evidence="6">
    <location>
        <begin position="281"/>
        <end position="303"/>
    </location>
</feature>
<dbReference type="GO" id="GO:0031418">
    <property type="term" value="F:L-ascorbic acid binding"/>
    <property type="evidence" value="ECO:0007669"/>
    <property type="project" value="InterPro"/>
</dbReference>
<keyword evidence="3" id="KW-0223">Dioxygenase</keyword>
<dbReference type="InterPro" id="IPR005123">
    <property type="entry name" value="Oxoglu/Fe-dep_dioxygenase_dom"/>
</dbReference>
<dbReference type="GO" id="GO:0051213">
    <property type="term" value="F:dioxygenase activity"/>
    <property type="evidence" value="ECO:0007669"/>
    <property type="project" value="UniProtKB-KW"/>
</dbReference>
<keyword evidence="6" id="KW-0472">Membrane</keyword>
<protein>
    <recommendedName>
        <fullName evidence="8">Fe2OG dioxygenase domain-containing protein</fullName>
    </recommendedName>
</protein>
<keyword evidence="5" id="KW-0408">Iron</keyword>
<evidence type="ECO:0000256" key="3">
    <source>
        <dbReference type="ARBA" id="ARBA00022964"/>
    </source>
</evidence>
<accession>A0A7S0WN72</accession>
<dbReference type="AlphaFoldDB" id="A0A7S0WN72"/>
<dbReference type="GO" id="GO:0016705">
    <property type="term" value="F:oxidoreductase activity, acting on paired donors, with incorporation or reduction of molecular oxygen"/>
    <property type="evidence" value="ECO:0007669"/>
    <property type="project" value="InterPro"/>
</dbReference>
<organism evidence="9">
    <name type="scientific">Pyramimonas obovata</name>
    <dbReference type="NCBI Taxonomy" id="1411642"/>
    <lineage>
        <taxon>Eukaryota</taxon>
        <taxon>Viridiplantae</taxon>
        <taxon>Chlorophyta</taxon>
        <taxon>Pyramimonadophyceae</taxon>
        <taxon>Pyramimonadales</taxon>
        <taxon>Pyramimonadaceae</taxon>
        <taxon>Pyramimonas</taxon>
        <taxon>Pyramimonas incertae sedis</taxon>
    </lineage>
</organism>
<dbReference type="EMBL" id="HBFA01024124">
    <property type="protein sequence ID" value="CAD8674503.1"/>
    <property type="molecule type" value="Transcribed_RNA"/>
</dbReference>
<reference evidence="9" key="1">
    <citation type="submission" date="2021-01" db="EMBL/GenBank/DDBJ databases">
        <authorList>
            <person name="Corre E."/>
            <person name="Pelletier E."/>
            <person name="Niang G."/>
            <person name="Scheremetjew M."/>
            <person name="Finn R."/>
            <person name="Kale V."/>
            <person name="Holt S."/>
            <person name="Cochrane G."/>
            <person name="Meng A."/>
            <person name="Brown T."/>
            <person name="Cohen L."/>
        </authorList>
    </citation>
    <scope>NUCLEOTIDE SEQUENCE</scope>
    <source>
        <strain evidence="9">CCMP722</strain>
    </source>
</reference>
<feature type="chain" id="PRO_5031325915" description="Fe2OG dioxygenase domain-containing protein" evidence="7">
    <location>
        <begin position="20"/>
        <end position="314"/>
    </location>
</feature>
<evidence type="ECO:0000256" key="5">
    <source>
        <dbReference type="ARBA" id="ARBA00023004"/>
    </source>
</evidence>
<dbReference type="Gene3D" id="2.60.120.620">
    <property type="entry name" value="q2cbj1_9rhob like domain"/>
    <property type="match status" value="1"/>
</dbReference>